<reference evidence="1 2" key="1">
    <citation type="submission" date="2018-06" db="EMBL/GenBank/DDBJ databases">
        <authorList>
            <consortium name="Pathogen Informatics"/>
            <person name="Doyle S."/>
        </authorList>
    </citation>
    <scope>NUCLEOTIDE SEQUENCE [LARGE SCALE GENOMIC DNA]</scope>
    <source>
        <strain evidence="1 2">NCTC10529</strain>
    </source>
</reference>
<dbReference type="RefSeq" id="WP_003788268.1">
    <property type="nucleotide sequence ID" value="NZ_CP045141.1"/>
</dbReference>
<accession>A0AAX2J1L3</accession>
<evidence type="ECO:0000313" key="2">
    <source>
        <dbReference type="Proteomes" id="UP000248598"/>
    </source>
</evidence>
<dbReference type="AlphaFoldDB" id="A0AAX2J1L3"/>
<proteinExistence type="predicted"/>
<gene>
    <name evidence="1" type="ORF">NCTC10529_00211</name>
</gene>
<evidence type="ECO:0000313" key="1">
    <source>
        <dbReference type="EMBL" id="SQH24062.1"/>
    </source>
</evidence>
<protein>
    <recommendedName>
        <fullName evidence="3">DUF4878 domain-containing protein</fullName>
    </recommendedName>
</protein>
<sequence>MINMKGTVIMAVIAYGVYHYTHTGNLTLIPPTKSAVVQAFQKAQSSRASQYDVEVTKKCTRVGGGMVKEGVYACELELSSKSGGEQPFIEKILIEKKQGNWVMRNK</sequence>
<dbReference type="GeneID" id="93261536"/>
<dbReference type="KEGG" id="kki:KKKWG1_0038"/>
<dbReference type="EMBL" id="LS483426">
    <property type="protein sequence ID" value="SQH24062.1"/>
    <property type="molecule type" value="Genomic_DNA"/>
</dbReference>
<dbReference type="Proteomes" id="UP000248598">
    <property type="component" value="Chromosome 1"/>
</dbReference>
<name>A0AAX2J1L3_KINKI</name>
<evidence type="ECO:0008006" key="3">
    <source>
        <dbReference type="Google" id="ProtNLM"/>
    </source>
</evidence>
<organism evidence="1 2">
    <name type="scientific">Kingella kingae</name>
    <dbReference type="NCBI Taxonomy" id="504"/>
    <lineage>
        <taxon>Bacteria</taxon>
        <taxon>Pseudomonadati</taxon>
        <taxon>Pseudomonadota</taxon>
        <taxon>Betaproteobacteria</taxon>
        <taxon>Neisseriales</taxon>
        <taxon>Neisseriaceae</taxon>
        <taxon>Kingella</taxon>
    </lineage>
</organism>